<gene>
    <name evidence="3" type="ORF">BDV96DRAFT_615618</name>
</gene>
<dbReference type="Gene3D" id="2.70.40.10">
    <property type="match status" value="1"/>
</dbReference>
<organism evidence="3 4">
    <name type="scientific">Lophiotrema nucula</name>
    <dbReference type="NCBI Taxonomy" id="690887"/>
    <lineage>
        <taxon>Eukaryota</taxon>
        <taxon>Fungi</taxon>
        <taxon>Dikarya</taxon>
        <taxon>Ascomycota</taxon>
        <taxon>Pezizomycotina</taxon>
        <taxon>Dothideomycetes</taxon>
        <taxon>Pleosporomycetidae</taxon>
        <taxon>Pleosporales</taxon>
        <taxon>Lophiotremataceae</taxon>
        <taxon>Lophiotrema</taxon>
    </lineage>
</organism>
<evidence type="ECO:0000256" key="2">
    <source>
        <dbReference type="ARBA" id="ARBA00023080"/>
    </source>
</evidence>
<dbReference type="EMBL" id="ML977341">
    <property type="protein sequence ID" value="KAF2109588.1"/>
    <property type="molecule type" value="Genomic_DNA"/>
</dbReference>
<proteinExistence type="predicted"/>
<evidence type="ECO:0000313" key="3">
    <source>
        <dbReference type="EMBL" id="KAF2109588.1"/>
    </source>
</evidence>
<evidence type="ECO:0000256" key="1">
    <source>
        <dbReference type="ARBA" id="ARBA00022801"/>
    </source>
</evidence>
<dbReference type="InterPro" id="IPR011962">
    <property type="entry name" value="dCTP_deaminase"/>
</dbReference>
<dbReference type="AlphaFoldDB" id="A0A6A5YU15"/>
<keyword evidence="1" id="KW-0378">Hydrolase</keyword>
<name>A0A6A5YU15_9PLEO</name>
<dbReference type="GO" id="GO:0006229">
    <property type="term" value="P:dUTP biosynthetic process"/>
    <property type="evidence" value="ECO:0007669"/>
    <property type="project" value="InterPro"/>
</dbReference>
<dbReference type="PANTHER" id="PTHR42680">
    <property type="entry name" value="DCTP DEAMINASE"/>
    <property type="match status" value="1"/>
</dbReference>
<protein>
    <submittedName>
        <fullName evidence="3">dUTP diphosphatase</fullName>
    </submittedName>
</protein>
<sequence length="136" mass="14969">MIMPGRVALSRKVIAQLLSAEHQNQPCGIDLTLKRTMTWTSPGTIDNNCPSEYIDVSCGFYLVEFNELVSMPLDLMGQILVRSSLFRSGVLIHAGVMDSGYKGAIGAMLQLAQKVFHQMSEPVEGYSGVYHGRTFV</sequence>
<dbReference type="GO" id="GO:0008829">
    <property type="term" value="F:dCTP deaminase activity"/>
    <property type="evidence" value="ECO:0007669"/>
    <property type="project" value="InterPro"/>
</dbReference>
<dbReference type="CDD" id="cd07557">
    <property type="entry name" value="trimeric_dUTPase"/>
    <property type="match status" value="1"/>
</dbReference>
<dbReference type="PANTHER" id="PTHR42680:SF3">
    <property type="entry name" value="DCTP DEAMINASE"/>
    <property type="match status" value="1"/>
</dbReference>
<keyword evidence="4" id="KW-1185">Reference proteome</keyword>
<dbReference type="InterPro" id="IPR033704">
    <property type="entry name" value="dUTPase_trimeric"/>
</dbReference>
<accession>A0A6A5YU15</accession>
<dbReference type="Proteomes" id="UP000799770">
    <property type="component" value="Unassembled WGS sequence"/>
</dbReference>
<keyword evidence="2" id="KW-0546">Nucleotide metabolism</keyword>
<reference evidence="3" key="1">
    <citation type="journal article" date="2020" name="Stud. Mycol.">
        <title>101 Dothideomycetes genomes: a test case for predicting lifestyles and emergence of pathogens.</title>
        <authorList>
            <person name="Haridas S."/>
            <person name="Albert R."/>
            <person name="Binder M."/>
            <person name="Bloem J."/>
            <person name="Labutti K."/>
            <person name="Salamov A."/>
            <person name="Andreopoulos B."/>
            <person name="Baker S."/>
            <person name="Barry K."/>
            <person name="Bills G."/>
            <person name="Bluhm B."/>
            <person name="Cannon C."/>
            <person name="Castanera R."/>
            <person name="Culley D."/>
            <person name="Daum C."/>
            <person name="Ezra D."/>
            <person name="Gonzalez J."/>
            <person name="Henrissat B."/>
            <person name="Kuo A."/>
            <person name="Liang C."/>
            <person name="Lipzen A."/>
            <person name="Lutzoni F."/>
            <person name="Magnuson J."/>
            <person name="Mondo S."/>
            <person name="Nolan M."/>
            <person name="Ohm R."/>
            <person name="Pangilinan J."/>
            <person name="Park H.-J."/>
            <person name="Ramirez L."/>
            <person name="Alfaro M."/>
            <person name="Sun H."/>
            <person name="Tritt A."/>
            <person name="Yoshinaga Y."/>
            <person name="Zwiers L.-H."/>
            <person name="Turgeon B."/>
            <person name="Goodwin S."/>
            <person name="Spatafora J."/>
            <person name="Crous P."/>
            <person name="Grigoriev I."/>
        </authorList>
    </citation>
    <scope>NUCLEOTIDE SEQUENCE</scope>
    <source>
        <strain evidence="3">CBS 627.86</strain>
    </source>
</reference>
<dbReference type="OrthoDB" id="2874071at2759"/>
<evidence type="ECO:0000313" key="4">
    <source>
        <dbReference type="Proteomes" id="UP000799770"/>
    </source>
</evidence>
<dbReference type="InterPro" id="IPR036157">
    <property type="entry name" value="dUTPase-like_sf"/>
</dbReference>
<dbReference type="SUPFAM" id="SSF51283">
    <property type="entry name" value="dUTPase-like"/>
    <property type="match status" value="1"/>
</dbReference>
<dbReference type="Pfam" id="PF22769">
    <property type="entry name" value="DCD"/>
    <property type="match status" value="1"/>
</dbReference>